<reference evidence="2" key="1">
    <citation type="journal article" date="2023" name="G3 (Bethesda)">
        <title>A reference genome for the long-term kleptoplast-retaining sea slug Elysia crispata morphotype clarki.</title>
        <authorList>
            <person name="Eastman K.E."/>
            <person name="Pendleton A.L."/>
            <person name="Shaikh M.A."/>
            <person name="Suttiyut T."/>
            <person name="Ogas R."/>
            <person name="Tomko P."/>
            <person name="Gavelis G."/>
            <person name="Widhalm J.R."/>
            <person name="Wisecaver J.H."/>
        </authorList>
    </citation>
    <scope>NUCLEOTIDE SEQUENCE</scope>
    <source>
        <strain evidence="2">ECLA1</strain>
    </source>
</reference>
<feature type="region of interest" description="Disordered" evidence="1">
    <location>
        <begin position="35"/>
        <end position="54"/>
    </location>
</feature>
<dbReference type="EMBL" id="JAWDGP010000546">
    <property type="protein sequence ID" value="KAK3799646.1"/>
    <property type="molecule type" value="Genomic_DNA"/>
</dbReference>
<name>A0AAE1B6A2_9GAST</name>
<evidence type="ECO:0000313" key="2">
    <source>
        <dbReference type="EMBL" id="KAK3799646.1"/>
    </source>
</evidence>
<organism evidence="2 3">
    <name type="scientific">Elysia crispata</name>
    <name type="common">lettuce slug</name>
    <dbReference type="NCBI Taxonomy" id="231223"/>
    <lineage>
        <taxon>Eukaryota</taxon>
        <taxon>Metazoa</taxon>
        <taxon>Spiralia</taxon>
        <taxon>Lophotrochozoa</taxon>
        <taxon>Mollusca</taxon>
        <taxon>Gastropoda</taxon>
        <taxon>Heterobranchia</taxon>
        <taxon>Euthyneura</taxon>
        <taxon>Panpulmonata</taxon>
        <taxon>Sacoglossa</taxon>
        <taxon>Placobranchoidea</taxon>
        <taxon>Plakobranchidae</taxon>
        <taxon>Elysia</taxon>
    </lineage>
</organism>
<accession>A0AAE1B6A2</accession>
<protein>
    <submittedName>
        <fullName evidence="2">Uncharacterized protein</fullName>
    </submittedName>
</protein>
<gene>
    <name evidence="2" type="ORF">RRG08_057214</name>
</gene>
<comment type="caution">
    <text evidence="2">The sequence shown here is derived from an EMBL/GenBank/DDBJ whole genome shotgun (WGS) entry which is preliminary data.</text>
</comment>
<evidence type="ECO:0000313" key="3">
    <source>
        <dbReference type="Proteomes" id="UP001283361"/>
    </source>
</evidence>
<proteinExistence type="predicted"/>
<sequence length="113" mass="13470">MLKIKSEDTQAITVGGKPLEVVKENFKHTSKQCYRPLRRDGGRNRKRSRGRPRTTWRRNLEEEMKAIGHSWRDITRMAQDRREWGTVVRGLYPLQGEWLLMIDDVQLYCLEQN</sequence>
<evidence type="ECO:0000256" key="1">
    <source>
        <dbReference type="SAM" id="MobiDB-lite"/>
    </source>
</evidence>
<feature type="compositionally biased region" description="Basic residues" evidence="1">
    <location>
        <begin position="44"/>
        <end position="54"/>
    </location>
</feature>
<dbReference type="AlphaFoldDB" id="A0AAE1B6A2"/>
<dbReference type="Proteomes" id="UP001283361">
    <property type="component" value="Unassembled WGS sequence"/>
</dbReference>
<keyword evidence="3" id="KW-1185">Reference proteome</keyword>